<evidence type="ECO:0000313" key="15">
    <source>
        <dbReference type="EMBL" id="MVN22688.1"/>
    </source>
</evidence>
<keyword evidence="8 10" id="KW-0472">Membrane</keyword>
<feature type="domain" description="TonB-dependent receptor plug" evidence="14">
    <location>
        <begin position="48"/>
        <end position="157"/>
    </location>
</feature>
<dbReference type="Gene3D" id="2.40.170.20">
    <property type="entry name" value="TonB-dependent receptor, beta-barrel domain"/>
    <property type="match status" value="1"/>
</dbReference>
<dbReference type="CDD" id="cd01347">
    <property type="entry name" value="ligand_gated_channel"/>
    <property type="match status" value="1"/>
</dbReference>
<dbReference type="Pfam" id="PF00593">
    <property type="entry name" value="TonB_dep_Rec_b-barrel"/>
    <property type="match status" value="1"/>
</dbReference>
<evidence type="ECO:0000256" key="8">
    <source>
        <dbReference type="ARBA" id="ARBA00023136"/>
    </source>
</evidence>
<keyword evidence="6" id="KW-0406">Ion transport</keyword>
<evidence type="ECO:0000259" key="13">
    <source>
        <dbReference type="Pfam" id="PF00593"/>
    </source>
</evidence>
<keyword evidence="4 10" id="KW-0812">Transmembrane</keyword>
<evidence type="ECO:0000256" key="7">
    <source>
        <dbReference type="ARBA" id="ARBA00023077"/>
    </source>
</evidence>
<evidence type="ECO:0000256" key="12">
    <source>
        <dbReference type="SAM" id="SignalP"/>
    </source>
</evidence>
<comment type="caution">
    <text evidence="15">The sequence shown here is derived from an EMBL/GenBank/DDBJ whole genome shotgun (WGS) entry which is preliminary data.</text>
</comment>
<evidence type="ECO:0000256" key="6">
    <source>
        <dbReference type="ARBA" id="ARBA00023065"/>
    </source>
</evidence>
<dbReference type="Proteomes" id="UP000462014">
    <property type="component" value="Unassembled WGS sequence"/>
</dbReference>
<dbReference type="RefSeq" id="WP_157568197.1">
    <property type="nucleotide sequence ID" value="NZ_WPIK01000013.1"/>
</dbReference>
<gene>
    <name evidence="15" type="ORF">GO621_14250</name>
</gene>
<dbReference type="PANTHER" id="PTHR30069:SF53">
    <property type="entry name" value="COLICIN I RECEPTOR-RELATED"/>
    <property type="match status" value="1"/>
</dbReference>
<evidence type="ECO:0000313" key="16">
    <source>
        <dbReference type="Proteomes" id="UP000462014"/>
    </source>
</evidence>
<comment type="subcellular location">
    <subcellularLocation>
        <location evidence="1 10">Cell outer membrane</location>
        <topology evidence="1 10">Multi-pass membrane protein</topology>
    </subcellularLocation>
</comment>
<dbReference type="PANTHER" id="PTHR30069">
    <property type="entry name" value="TONB-DEPENDENT OUTER MEMBRANE RECEPTOR"/>
    <property type="match status" value="1"/>
</dbReference>
<keyword evidence="5 12" id="KW-0732">Signal</keyword>
<proteinExistence type="inferred from homology"/>
<dbReference type="InterPro" id="IPR000531">
    <property type="entry name" value="Beta-barrel_TonB"/>
</dbReference>
<feature type="signal peptide" evidence="12">
    <location>
        <begin position="1"/>
        <end position="26"/>
    </location>
</feature>
<dbReference type="InterPro" id="IPR039426">
    <property type="entry name" value="TonB-dep_rcpt-like"/>
</dbReference>
<dbReference type="PROSITE" id="PS52016">
    <property type="entry name" value="TONB_DEPENDENT_REC_3"/>
    <property type="match status" value="1"/>
</dbReference>
<keyword evidence="3 10" id="KW-1134">Transmembrane beta strand</keyword>
<keyword evidence="2 10" id="KW-0813">Transport</keyword>
<evidence type="ECO:0000256" key="4">
    <source>
        <dbReference type="ARBA" id="ARBA00022692"/>
    </source>
</evidence>
<dbReference type="InterPro" id="IPR012910">
    <property type="entry name" value="Plug_dom"/>
</dbReference>
<dbReference type="GO" id="GO:0015889">
    <property type="term" value="P:cobalamin transport"/>
    <property type="evidence" value="ECO:0007669"/>
    <property type="project" value="TreeGrafter"/>
</dbReference>
<evidence type="ECO:0000256" key="2">
    <source>
        <dbReference type="ARBA" id="ARBA00022448"/>
    </source>
</evidence>
<dbReference type="GO" id="GO:0009279">
    <property type="term" value="C:cell outer membrane"/>
    <property type="evidence" value="ECO:0007669"/>
    <property type="project" value="UniProtKB-SubCell"/>
</dbReference>
<dbReference type="Pfam" id="PF07715">
    <property type="entry name" value="Plug"/>
    <property type="match status" value="1"/>
</dbReference>
<evidence type="ECO:0000256" key="5">
    <source>
        <dbReference type="ARBA" id="ARBA00022729"/>
    </source>
</evidence>
<dbReference type="AlphaFoldDB" id="A0A7K1SZK1"/>
<dbReference type="SUPFAM" id="SSF56935">
    <property type="entry name" value="Porins"/>
    <property type="match status" value="1"/>
</dbReference>
<evidence type="ECO:0000256" key="9">
    <source>
        <dbReference type="ARBA" id="ARBA00023237"/>
    </source>
</evidence>
<keyword evidence="16" id="KW-1185">Reference proteome</keyword>
<sequence length="622" mass="68508">MKKKFYKTAAGFALAQLLLGSAPIFAQDSVRILKDVVVSATKTDQKQLQTGKVITVITQDQIERSQGKSLAQLLNEQADVIVSGANSNPTANKSVFIRGAASGFAVTLIDGVMVSDPSSPTGGAFDIRLFPIDQIERIEIIKGGQSTLYGSDAVGGVINIITKKGGPEGIGVYGTLTGGSYGSQKQNVGFNGSLSKFSYNVSYTHDQTDGISEAADKNNTGTFDKDGYNQSSLNANFSVEAARGLRISPFFRFTSGSYKYDNGPFADAPNQSLNRYYNAGLTSQYNLGNSNRFNLNYGYTDNTAYYESSYPSSNIGRLHLMDLYYNHDFTENIKFLLGTDDRYTQIKQIGSANVTPNANLYSIYSSLVVNKIAGFLNLEGGGRFNDHNRYGYNFTYDFTPSINLLENKLILFGTVSSAFKAPLLTELFGPYGANPDLKPQKSTNYEAGFSTALLDNQFNLRVAAFRRKLTNAIVYLTNGYQNFDKENDQGLEVEPSYKYKILTLTGFYSFVDGTAVRNGVNTYGLLRRPKQSFGLQAGVQATQTLYVSANFRSYGQRSDYNYPTNVTLPAYQLLDGYAQYGINGRIKVFVNVNNILDKRYQEIYGYNTMGTNFNAGVSFNFQ</sequence>
<evidence type="ECO:0000256" key="1">
    <source>
        <dbReference type="ARBA" id="ARBA00004571"/>
    </source>
</evidence>
<organism evidence="15 16">
    <name type="scientific">Mucilaginibacter arboris</name>
    <dbReference type="NCBI Taxonomy" id="2682090"/>
    <lineage>
        <taxon>Bacteria</taxon>
        <taxon>Pseudomonadati</taxon>
        <taxon>Bacteroidota</taxon>
        <taxon>Sphingobacteriia</taxon>
        <taxon>Sphingobacteriales</taxon>
        <taxon>Sphingobacteriaceae</taxon>
        <taxon>Mucilaginibacter</taxon>
    </lineage>
</organism>
<accession>A0A7K1SZK1</accession>
<evidence type="ECO:0000259" key="14">
    <source>
        <dbReference type="Pfam" id="PF07715"/>
    </source>
</evidence>
<comment type="similarity">
    <text evidence="10 11">Belongs to the TonB-dependent receptor family.</text>
</comment>
<protein>
    <submittedName>
        <fullName evidence="15">TonB-dependent receptor</fullName>
    </submittedName>
</protein>
<feature type="domain" description="TonB-dependent receptor-like beta-barrel" evidence="13">
    <location>
        <begin position="181"/>
        <end position="595"/>
    </location>
</feature>
<dbReference type="EMBL" id="WPIK01000013">
    <property type="protein sequence ID" value="MVN22688.1"/>
    <property type="molecule type" value="Genomic_DNA"/>
</dbReference>
<dbReference type="Gene3D" id="2.170.130.10">
    <property type="entry name" value="TonB-dependent receptor, plug domain"/>
    <property type="match status" value="1"/>
</dbReference>
<keyword evidence="7 11" id="KW-0798">TonB box</keyword>
<keyword evidence="9 10" id="KW-0998">Cell outer membrane</keyword>
<feature type="chain" id="PRO_5029757798" evidence="12">
    <location>
        <begin position="27"/>
        <end position="622"/>
    </location>
</feature>
<dbReference type="GO" id="GO:0006811">
    <property type="term" value="P:monoatomic ion transport"/>
    <property type="evidence" value="ECO:0007669"/>
    <property type="project" value="UniProtKB-KW"/>
</dbReference>
<evidence type="ECO:0000256" key="10">
    <source>
        <dbReference type="PROSITE-ProRule" id="PRU01360"/>
    </source>
</evidence>
<evidence type="ECO:0000256" key="3">
    <source>
        <dbReference type="ARBA" id="ARBA00022452"/>
    </source>
</evidence>
<name>A0A7K1SZK1_9SPHI</name>
<dbReference type="InterPro" id="IPR037066">
    <property type="entry name" value="Plug_dom_sf"/>
</dbReference>
<keyword evidence="15" id="KW-0675">Receptor</keyword>
<evidence type="ECO:0000256" key="11">
    <source>
        <dbReference type="RuleBase" id="RU003357"/>
    </source>
</evidence>
<dbReference type="InterPro" id="IPR036942">
    <property type="entry name" value="Beta-barrel_TonB_sf"/>
</dbReference>
<reference evidence="15 16" key="1">
    <citation type="submission" date="2019-12" db="EMBL/GenBank/DDBJ databases">
        <title>Mucilaginibacter sp. HMF7410 genome sequencing and assembly.</title>
        <authorList>
            <person name="Kang H."/>
            <person name="Cha I."/>
            <person name="Kim H."/>
            <person name="Joh K."/>
        </authorList>
    </citation>
    <scope>NUCLEOTIDE SEQUENCE [LARGE SCALE GENOMIC DNA]</scope>
    <source>
        <strain evidence="15 16">HMF7410</strain>
    </source>
</reference>